<dbReference type="EMBL" id="LFBV01000002">
    <property type="protein sequence ID" value="OKH94360.1"/>
    <property type="molecule type" value="Genomic_DNA"/>
</dbReference>
<comment type="caution">
    <text evidence="1">The sequence shown here is derived from an EMBL/GenBank/DDBJ whole genome shotgun (WGS) entry which is preliminary data.</text>
</comment>
<dbReference type="Gene3D" id="1.25.40.10">
    <property type="entry name" value="Tetratricopeptide repeat domain"/>
    <property type="match status" value="1"/>
</dbReference>
<sequence>MGKTFCGVQGYSCRVGTHTGAVTDLLGTDVDDGGIWGRSAAQVQSARALAEQAMAGRDTQAFEESVALWEAVLRDPTVPDSILPLLELVGVEIGACPALGSTEPLSRGISRLDEAIARSPEARARIDVQRARLTAYGVRASLTESTDPERSAEDWLTVSGIARSLAESATDGSIEQGERFETVGRALLMSHELALVPGALGEAVISLRRAVAALTGPRRKAAEACYLLGRALRLRGERDRSRDDLDEAVALLGRAVAEADFEGSSIMPYLSNLGFAYIARYRLLGGLDSLNDTMSALARALAASPDPVESEHRLQNLVNLAGERIRVGGYAHALLSHMALVESRLTTYRLPQLAGWMLLDLALTAYSRAVSQGSVYDYLLAVVIFRRCALLIPADMTTFDGLLTPSGDPVACDEVMRFAWTLDGLRTLFSTAGPSDSYAAVLTGAAERIEEHLRSSGAGTHVTVAGHMAADYELALFVHLDNLGVAYA</sequence>
<reference evidence="1 2" key="1">
    <citation type="submission" date="2015-06" db="EMBL/GenBank/DDBJ databases">
        <title>Cloning and characterization of the uncialamcin biosynthetic gene cluster.</title>
        <authorList>
            <person name="Yan X."/>
            <person name="Huang T."/>
            <person name="Ge H."/>
            <person name="Shen B."/>
        </authorList>
    </citation>
    <scope>NUCLEOTIDE SEQUENCE [LARGE SCALE GENOMIC DNA]</scope>
    <source>
        <strain evidence="1 2">DCA2648</strain>
    </source>
</reference>
<keyword evidence="2" id="KW-1185">Reference proteome</keyword>
<dbReference type="STRING" id="1048205.AB852_08490"/>
<proteinExistence type="predicted"/>
<gene>
    <name evidence="1" type="ORF">AB852_08490</name>
</gene>
<dbReference type="Proteomes" id="UP000186455">
    <property type="component" value="Unassembled WGS sequence"/>
</dbReference>
<name>A0A1Q4V9E4_9ACTN</name>
<accession>A0A1Q4V9E4</accession>
<evidence type="ECO:0000313" key="1">
    <source>
        <dbReference type="EMBL" id="OKH94360.1"/>
    </source>
</evidence>
<protein>
    <submittedName>
        <fullName evidence="1">Uncharacterized protein</fullName>
    </submittedName>
</protein>
<organism evidence="1 2">
    <name type="scientific">Streptomyces uncialis</name>
    <dbReference type="NCBI Taxonomy" id="1048205"/>
    <lineage>
        <taxon>Bacteria</taxon>
        <taxon>Bacillati</taxon>
        <taxon>Actinomycetota</taxon>
        <taxon>Actinomycetes</taxon>
        <taxon>Kitasatosporales</taxon>
        <taxon>Streptomycetaceae</taxon>
        <taxon>Streptomyces</taxon>
    </lineage>
</organism>
<evidence type="ECO:0000313" key="2">
    <source>
        <dbReference type="Proteomes" id="UP000186455"/>
    </source>
</evidence>
<dbReference type="AlphaFoldDB" id="A0A1Q4V9E4"/>
<dbReference type="InterPro" id="IPR011990">
    <property type="entry name" value="TPR-like_helical_dom_sf"/>
</dbReference>